<dbReference type="EMBL" id="JAGGMS010000001">
    <property type="protein sequence ID" value="MBP2185339.1"/>
    <property type="molecule type" value="Genomic_DNA"/>
</dbReference>
<organism evidence="2 3">
    <name type="scientific">Amycolatopsis magusensis</name>
    <dbReference type="NCBI Taxonomy" id="882444"/>
    <lineage>
        <taxon>Bacteria</taxon>
        <taxon>Bacillati</taxon>
        <taxon>Actinomycetota</taxon>
        <taxon>Actinomycetes</taxon>
        <taxon>Pseudonocardiales</taxon>
        <taxon>Pseudonocardiaceae</taxon>
        <taxon>Amycolatopsis</taxon>
    </lineage>
</organism>
<dbReference type="PROSITE" id="PS51201">
    <property type="entry name" value="RCK_N"/>
    <property type="match status" value="1"/>
</dbReference>
<dbReference type="InterPro" id="IPR050721">
    <property type="entry name" value="Trk_Ktr_HKT_K-transport"/>
</dbReference>
<protein>
    <recommendedName>
        <fullName evidence="1">RCK N-terminal domain-containing protein</fullName>
    </recommendedName>
</protein>
<dbReference type="Gene3D" id="3.40.50.720">
    <property type="entry name" value="NAD(P)-binding Rossmann-like Domain"/>
    <property type="match status" value="1"/>
</dbReference>
<dbReference type="PANTHER" id="PTHR43833">
    <property type="entry name" value="POTASSIUM CHANNEL PROTEIN 2-RELATED-RELATED"/>
    <property type="match status" value="1"/>
</dbReference>
<gene>
    <name evidence="2" type="ORF">JOM49_006865</name>
</gene>
<feature type="domain" description="RCK N-terminal" evidence="1">
    <location>
        <begin position="2"/>
        <end position="121"/>
    </location>
</feature>
<dbReference type="PANTHER" id="PTHR43833:SF9">
    <property type="entry name" value="POTASSIUM CHANNEL PROTEIN YUGO-RELATED"/>
    <property type="match status" value="1"/>
</dbReference>
<evidence type="ECO:0000313" key="3">
    <source>
        <dbReference type="Proteomes" id="UP000741013"/>
    </source>
</evidence>
<dbReference type="RefSeq" id="WP_209668237.1">
    <property type="nucleotide sequence ID" value="NZ_JAGGMS010000001.1"/>
</dbReference>
<sequence length="209" mass="21233">MSGHTVIIGFGAIGAAAARLLMSTGVQAAQLVVLDQRGSAVAEAERLGVRAVLGDASDRSTLRLTGIAGARHIVVAVQPDALAVFLTMVARELCVPDAVVVTAVNDRGHVGFLRGADQVVISSDTAGSALAAGVLGRRVAPGPQAGPGWLVQSRPVQSSEIGLSLRECDSSAVGVLRSGVRHLGADAEALRLAAGDRIMIMRRGAAHGP</sequence>
<dbReference type="SUPFAM" id="SSF51735">
    <property type="entry name" value="NAD(P)-binding Rossmann-fold domains"/>
    <property type="match status" value="1"/>
</dbReference>
<name>A0ABS4Q0Y8_9PSEU</name>
<comment type="caution">
    <text evidence="2">The sequence shown here is derived from an EMBL/GenBank/DDBJ whole genome shotgun (WGS) entry which is preliminary data.</text>
</comment>
<proteinExistence type="predicted"/>
<dbReference type="InterPro" id="IPR003148">
    <property type="entry name" value="RCK_N"/>
</dbReference>
<dbReference type="Proteomes" id="UP000741013">
    <property type="component" value="Unassembled WGS sequence"/>
</dbReference>
<evidence type="ECO:0000259" key="1">
    <source>
        <dbReference type="PROSITE" id="PS51201"/>
    </source>
</evidence>
<accession>A0ABS4Q0Y8</accession>
<dbReference type="Pfam" id="PF02254">
    <property type="entry name" value="TrkA_N"/>
    <property type="match status" value="1"/>
</dbReference>
<dbReference type="InterPro" id="IPR036291">
    <property type="entry name" value="NAD(P)-bd_dom_sf"/>
</dbReference>
<keyword evidence="3" id="KW-1185">Reference proteome</keyword>
<reference evidence="2 3" key="1">
    <citation type="submission" date="2021-03" db="EMBL/GenBank/DDBJ databases">
        <title>Sequencing the genomes of 1000 actinobacteria strains.</title>
        <authorList>
            <person name="Klenk H.-P."/>
        </authorList>
    </citation>
    <scope>NUCLEOTIDE SEQUENCE [LARGE SCALE GENOMIC DNA]</scope>
    <source>
        <strain evidence="2 3">DSM 45510</strain>
    </source>
</reference>
<evidence type="ECO:0000313" key="2">
    <source>
        <dbReference type="EMBL" id="MBP2185339.1"/>
    </source>
</evidence>